<gene>
    <name evidence="1" type="ORF">QR680_001124</name>
</gene>
<dbReference type="InterPro" id="IPR042120">
    <property type="entry name" value="MutL_C_dimsub"/>
</dbReference>
<dbReference type="AlphaFoldDB" id="A0AA39LFG9"/>
<proteinExistence type="predicted"/>
<dbReference type="Proteomes" id="UP001175271">
    <property type="component" value="Unassembled WGS sequence"/>
</dbReference>
<organism evidence="1 2">
    <name type="scientific">Steinernema hermaphroditum</name>
    <dbReference type="NCBI Taxonomy" id="289476"/>
    <lineage>
        <taxon>Eukaryota</taxon>
        <taxon>Metazoa</taxon>
        <taxon>Ecdysozoa</taxon>
        <taxon>Nematoda</taxon>
        <taxon>Chromadorea</taxon>
        <taxon>Rhabditida</taxon>
        <taxon>Tylenchina</taxon>
        <taxon>Panagrolaimomorpha</taxon>
        <taxon>Strongyloidoidea</taxon>
        <taxon>Steinernematidae</taxon>
        <taxon>Steinernema</taxon>
    </lineage>
</organism>
<dbReference type="EMBL" id="JAUCMV010000005">
    <property type="protein sequence ID" value="KAK0395119.1"/>
    <property type="molecule type" value="Genomic_DNA"/>
</dbReference>
<comment type="caution">
    <text evidence="1">The sequence shown here is derived from an EMBL/GenBank/DDBJ whole genome shotgun (WGS) entry which is preliminary data.</text>
</comment>
<name>A0AA39LFG9_9BILA</name>
<reference evidence="1" key="1">
    <citation type="submission" date="2023-06" db="EMBL/GenBank/DDBJ databases">
        <title>Genomic analysis of the entomopathogenic nematode Steinernema hermaphroditum.</title>
        <authorList>
            <person name="Schwarz E.M."/>
            <person name="Heppert J.K."/>
            <person name="Baniya A."/>
            <person name="Schwartz H.T."/>
            <person name="Tan C.-H."/>
            <person name="Antoshechkin I."/>
            <person name="Sternberg P.W."/>
            <person name="Goodrich-Blair H."/>
            <person name="Dillman A.R."/>
        </authorList>
    </citation>
    <scope>NUCLEOTIDE SEQUENCE</scope>
    <source>
        <strain evidence="1">PS9179</strain>
        <tissue evidence="1">Whole animal</tissue>
    </source>
</reference>
<protein>
    <submittedName>
        <fullName evidence="1">Uncharacterized protein</fullName>
    </submittedName>
</protein>
<evidence type="ECO:0000313" key="1">
    <source>
        <dbReference type="EMBL" id="KAK0395119.1"/>
    </source>
</evidence>
<dbReference type="Gene3D" id="3.30.1540.20">
    <property type="entry name" value="MutL, C-terminal domain, dimerisation subdomain"/>
    <property type="match status" value="1"/>
</dbReference>
<accession>A0AA39LFG9</accession>
<evidence type="ECO:0000313" key="2">
    <source>
        <dbReference type="Proteomes" id="UP001175271"/>
    </source>
</evidence>
<sequence>MLLRKSDFDRMNIIGQFNKGFIISRLGRDIFIPDQHAGDEVQLDEVHGDVGERIAIKDAPVLHNWHFGAKDIDEILATVAEFTGVMFVTQRNEKDHTSHDQHGSSIELPSWKANTAIFD</sequence>
<keyword evidence="2" id="KW-1185">Reference proteome</keyword>